<comment type="caution">
    <text evidence="1">The sequence shown here is derived from an EMBL/GenBank/DDBJ whole genome shotgun (WGS) entry which is preliminary data.</text>
</comment>
<organism evidence="1 2">
    <name type="scientific">Novipirellula aureliae</name>
    <dbReference type="NCBI Taxonomy" id="2527966"/>
    <lineage>
        <taxon>Bacteria</taxon>
        <taxon>Pseudomonadati</taxon>
        <taxon>Planctomycetota</taxon>
        <taxon>Planctomycetia</taxon>
        <taxon>Pirellulales</taxon>
        <taxon>Pirellulaceae</taxon>
        <taxon>Novipirellula</taxon>
    </lineage>
</organism>
<proteinExistence type="predicted"/>
<evidence type="ECO:0000313" key="1">
    <source>
        <dbReference type="EMBL" id="TWU31506.1"/>
    </source>
</evidence>
<name>A0A5C6D8H1_9BACT</name>
<accession>A0A5C6D8H1</accession>
<reference evidence="1 2" key="1">
    <citation type="submission" date="2019-02" db="EMBL/GenBank/DDBJ databases">
        <title>Deep-cultivation of Planctomycetes and their phenomic and genomic characterization uncovers novel biology.</title>
        <authorList>
            <person name="Wiegand S."/>
            <person name="Jogler M."/>
            <person name="Boedeker C."/>
            <person name="Pinto D."/>
            <person name="Vollmers J."/>
            <person name="Rivas-Marin E."/>
            <person name="Kohn T."/>
            <person name="Peeters S.H."/>
            <person name="Heuer A."/>
            <person name="Rast P."/>
            <person name="Oberbeckmann S."/>
            <person name="Bunk B."/>
            <person name="Jeske O."/>
            <person name="Meyerdierks A."/>
            <person name="Storesund J.E."/>
            <person name="Kallscheuer N."/>
            <person name="Luecker S."/>
            <person name="Lage O.M."/>
            <person name="Pohl T."/>
            <person name="Merkel B.J."/>
            <person name="Hornburger P."/>
            <person name="Mueller R.-W."/>
            <person name="Bruemmer F."/>
            <person name="Labrenz M."/>
            <person name="Spormann A.M."/>
            <person name="Op Den Camp H."/>
            <person name="Overmann J."/>
            <person name="Amann R."/>
            <person name="Jetten M.S.M."/>
            <person name="Mascher T."/>
            <person name="Medema M.H."/>
            <person name="Devos D.P."/>
            <person name="Kaster A.-K."/>
            <person name="Ovreas L."/>
            <person name="Rohde M."/>
            <person name="Galperin M.Y."/>
            <person name="Jogler C."/>
        </authorList>
    </citation>
    <scope>NUCLEOTIDE SEQUENCE [LARGE SCALE GENOMIC DNA]</scope>
    <source>
        <strain evidence="1 2">Q31b</strain>
    </source>
</reference>
<dbReference type="Proteomes" id="UP000315471">
    <property type="component" value="Unassembled WGS sequence"/>
</dbReference>
<sequence>MVLALQRRSIKLVLSEAVLVLVLDSSIVRSVGFEGNLQCLATGADVLQIYKQSFFVRSANDRGRSLSQSTQHRVDRDRTIEAVIEDWFRLRVRVPSLARLSTSTILWPNELHSIRGPGVERS</sequence>
<dbReference type="EMBL" id="SJPY01000032">
    <property type="protein sequence ID" value="TWU31506.1"/>
    <property type="molecule type" value="Genomic_DNA"/>
</dbReference>
<dbReference type="AlphaFoldDB" id="A0A5C6D8H1"/>
<gene>
    <name evidence="1" type="ORF">Q31b_58770</name>
</gene>
<protein>
    <submittedName>
        <fullName evidence="1">Uncharacterized protein</fullName>
    </submittedName>
</protein>
<evidence type="ECO:0000313" key="2">
    <source>
        <dbReference type="Proteomes" id="UP000315471"/>
    </source>
</evidence>
<keyword evidence="2" id="KW-1185">Reference proteome</keyword>